<dbReference type="Proteomes" id="UP001255601">
    <property type="component" value="Unassembled WGS sequence"/>
</dbReference>
<gene>
    <name evidence="2" type="ORF">QE369_000752</name>
</gene>
<evidence type="ECO:0000313" key="2">
    <source>
        <dbReference type="EMBL" id="MDR6100574.1"/>
    </source>
</evidence>
<organism evidence="2 3">
    <name type="scientific">Agrobacterium larrymoorei</name>
    <dbReference type="NCBI Taxonomy" id="160699"/>
    <lineage>
        <taxon>Bacteria</taxon>
        <taxon>Pseudomonadati</taxon>
        <taxon>Pseudomonadota</taxon>
        <taxon>Alphaproteobacteria</taxon>
        <taxon>Hyphomicrobiales</taxon>
        <taxon>Rhizobiaceae</taxon>
        <taxon>Rhizobium/Agrobacterium group</taxon>
        <taxon>Agrobacterium</taxon>
    </lineage>
</organism>
<dbReference type="AlphaFoldDB" id="A0AAJ2B775"/>
<evidence type="ECO:0000256" key="1">
    <source>
        <dbReference type="SAM" id="SignalP"/>
    </source>
</evidence>
<dbReference type="RefSeq" id="WP_309769624.1">
    <property type="nucleotide sequence ID" value="NZ_JAVIZC010000001.1"/>
</dbReference>
<dbReference type="EMBL" id="JAVIZC010000001">
    <property type="protein sequence ID" value="MDR6100574.1"/>
    <property type="molecule type" value="Genomic_DNA"/>
</dbReference>
<feature type="chain" id="PRO_5042483095" evidence="1">
    <location>
        <begin position="23"/>
        <end position="177"/>
    </location>
</feature>
<name>A0AAJ2B775_9HYPH</name>
<comment type="caution">
    <text evidence="2">The sequence shown here is derived from an EMBL/GenBank/DDBJ whole genome shotgun (WGS) entry which is preliminary data.</text>
</comment>
<accession>A0AAJ2B775</accession>
<feature type="signal peptide" evidence="1">
    <location>
        <begin position="1"/>
        <end position="22"/>
    </location>
</feature>
<protein>
    <submittedName>
        <fullName evidence="2">Uncharacterized protein</fullName>
    </submittedName>
</protein>
<evidence type="ECO:0000313" key="3">
    <source>
        <dbReference type="Proteomes" id="UP001255601"/>
    </source>
</evidence>
<proteinExistence type="predicted"/>
<keyword evidence="1" id="KW-0732">Signal</keyword>
<reference evidence="2" key="1">
    <citation type="submission" date="2023-08" db="EMBL/GenBank/DDBJ databases">
        <title>Functional and genomic diversity of the sorghum phyllosphere microbiome.</title>
        <authorList>
            <person name="Shade A."/>
        </authorList>
    </citation>
    <scope>NUCLEOTIDE SEQUENCE</scope>
    <source>
        <strain evidence="2">SORGH_AS_0974</strain>
    </source>
</reference>
<sequence>MVHAVTKAFATVVSLSYLPACAAYTPNDLAKPTSLTVEAALTDIGAGFAGMKSKLREGGDLKLGLYPCKVIANFNVTASAAQGGKLVIDASTAPTTTAQTTKTNTLSATVQAEQVNSSSATRGNTIAIEIYNVACIPKDTLATIQPDKVGVVANALAGSISMAPLSLNNPGLKLPKR</sequence>